<dbReference type="InParanoid" id="A0A2P6NG32"/>
<comment type="caution">
    <text evidence="4">The sequence shown here is derived from an EMBL/GenBank/DDBJ whole genome shotgun (WGS) entry which is preliminary data.</text>
</comment>
<name>A0A2P6NG32_9EUKA</name>
<protein>
    <recommendedName>
        <fullName evidence="3">IQ motif and ubiquitin-like domain-containing protein</fullName>
    </recommendedName>
</protein>
<feature type="compositionally biased region" description="Basic and acidic residues" evidence="2">
    <location>
        <begin position="11"/>
        <end position="31"/>
    </location>
</feature>
<evidence type="ECO:0000259" key="3">
    <source>
        <dbReference type="Pfam" id="PF25805"/>
    </source>
</evidence>
<dbReference type="Proteomes" id="UP000241769">
    <property type="component" value="Unassembled WGS sequence"/>
</dbReference>
<feature type="compositionally biased region" description="Basic and acidic residues" evidence="2">
    <location>
        <begin position="159"/>
        <end position="192"/>
    </location>
</feature>
<proteinExistence type="predicted"/>
<dbReference type="PROSITE" id="PS50096">
    <property type="entry name" value="IQ"/>
    <property type="match status" value="1"/>
</dbReference>
<dbReference type="InterPro" id="IPR057887">
    <property type="entry name" value="IQUB_helical"/>
</dbReference>
<sequence>MLQTPNEDVEEAKSNGDKQSKRSKTSQEYKPRSRTKSSSKLETEEKRSSTADVQVQRRHSLSRRPSQKKLLQKEAKEKQALEDREWAEREKQLLEQEEEYERLRIEAEERARREEEEEKERIAKEEMNRKWREGILPPDPDTPQTGSDNEEQGDASKPSNEEEKTEAPREIDVHHEEMTEEKVEMTTEETERTSLSPEDDPSTTRSQTGEESEETHDNVQSKEDSQDLPTRDDRSFDSIETDPNRDPSEGMNQLAVSSRATSAMSYPASSMVSPEMRGSSARSSLFEETIEAGTGKVLTDDDYERMIEEKSLPQQRMLIMEHASGTQTIVEWDLIKKPFLGGFISRLSDIEYHHASTQTPPPPKTPEQIRRDEMLRFHRETQTAETLTRSTQGQREASTQMARIGVYEIVEKPGEERTIVPKRYYTSNMLEIDRWNSAMKIQTVTRGWMARRRAQKLREEVDVKADQREERLRRKEKREEEQRQREIERRKNPKTKADFDLQYANLEAMYQIKKDQIHSSDLSQEDKGRELSELLATQTKWLQTIDALKMDSQRQRYQERIEDKLREMAASKKVVTHTIDSDVVKIHTNYTLRAKELRHLYLSLQEPTVMEERIDILYRLKEVIQQFDCHLTRDIADLIFRLSVTNSHKTRLNNLFLQFIETPEFNPEAARYQKVTTLHSNTQPLLKPERRRVLR</sequence>
<feature type="coiled-coil region" evidence="1">
    <location>
        <begin position="547"/>
        <end position="574"/>
    </location>
</feature>
<gene>
    <name evidence="4" type="ORF">PROFUN_04754</name>
</gene>
<dbReference type="Pfam" id="PF25805">
    <property type="entry name" value="IQUB"/>
    <property type="match status" value="1"/>
</dbReference>
<feature type="compositionally biased region" description="Basic and acidic residues" evidence="2">
    <location>
        <begin position="39"/>
        <end position="49"/>
    </location>
</feature>
<dbReference type="PANTHER" id="PTHR21074:SF0">
    <property type="entry name" value="IQ AND UBIQUITIN-LIKE DOMAIN-CONTAINING PROTEIN"/>
    <property type="match status" value="1"/>
</dbReference>
<evidence type="ECO:0000313" key="4">
    <source>
        <dbReference type="EMBL" id="PRP82891.1"/>
    </source>
</evidence>
<feature type="region of interest" description="Disordered" evidence="2">
    <location>
        <begin position="1"/>
        <end position="276"/>
    </location>
</feature>
<dbReference type="PANTHER" id="PTHR21074">
    <property type="entry name" value="IQ AND UBIQUITIN-LIKE DOMAIN-CONTAINING PROTEIN"/>
    <property type="match status" value="1"/>
</dbReference>
<dbReference type="InterPro" id="IPR037695">
    <property type="entry name" value="IQUB"/>
</dbReference>
<organism evidence="4 5">
    <name type="scientific">Planoprotostelium fungivorum</name>
    <dbReference type="NCBI Taxonomy" id="1890364"/>
    <lineage>
        <taxon>Eukaryota</taxon>
        <taxon>Amoebozoa</taxon>
        <taxon>Evosea</taxon>
        <taxon>Variosea</taxon>
        <taxon>Cavosteliida</taxon>
        <taxon>Cavosteliaceae</taxon>
        <taxon>Planoprotostelium</taxon>
    </lineage>
</organism>
<evidence type="ECO:0000313" key="5">
    <source>
        <dbReference type="Proteomes" id="UP000241769"/>
    </source>
</evidence>
<evidence type="ECO:0000256" key="2">
    <source>
        <dbReference type="SAM" id="MobiDB-lite"/>
    </source>
</evidence>
<feature type="compositionally biased region" description="Basic and acidic residues" evidence="2">
    <location>
        <begin position="71"/>
        <end position="94"/>
    </location>
</feature>
<accession>A0A2P6NG32</accession>
<evidence type="ECO:0000256" key="1">
    <source>
        <dbReference type="SAM" id="Coils"/>
    </source>
</evidence>
<feature type="compositionally biased region" description="Polar residues" evidence="2">
    <location>
        <begin position="250"/>
        <end position="272"/>
    </location>
</feature>
<dbReference type="AlphaFoldDB" id="A0A2P6NG32"/>
<dbReference type="EMBL" id="MDYQ01000094">
    <property type="protein sequence ID" value="PRP82891.1"/>
    <property type="molecule type" value="Genomic_DNA"/>
</dbReference>
<feature type="compositionally biased region" description="Basic and acidic residues" evidence="2">
    <location>
        <begin position="101"/>
        <end position="133"/>
    </location>
</feature>
<feature type="domain" description="IQ motif and ubiquitin-like" evidence="3">
    <location>
        <begin position="555"/>
        <end position="678"/>
    </location>
</feature>
<keyword evidence="5" id="KW-1185">Reference proteome</keyword>
<dbReference type="STRING" id="1890364.A0A2P6NG32"/>
<keyword evidence="1" id="KW-0175">Coiled coil</keyword>
<feature type="compositionally biased region" description="Basic residues" evidence="2">
    <location>
        <begin position="56"/>
        <end position="67"/>
    </location>
</feature>
<feature type="region of interest" description="Disordered" evidence="2">
    <location>
        <begin position="465"/>
        <end position="494"/>
    </location>
</feature>
<dbReference type="OrthoDB" id="10265862at2759"/>
<reference evidence="4 5" key="1">
    <citation type="journal article" date="2018" name="Genome Biol. Evol.">
        <title>Multiple Roots of Fruiting Body Formation in Amoebozoa.</title>
        <authorList>
            <person name="Hillmann F."/>
            <person name="Forbes G."/>
            <person name="Novohradska S."/>
            <person name="Ferling I."/>
            <person name="Riege K."/>
            <person name="Groth M."/>
            <person name="Westermann M."/>
            <person name="Marz M."/>
            <person name="Spaller T."/>
            <person name="Winckler T."/>
            <person name="Schaap P."/>
            <person name="Glockner G."/>
        </authorList>
    </citation>
    <scope>NUCLEOTIDE SEQUENCE [LARGE SCALE GENOMIC DNA]</scope>
    <source>
        <strain evidence="4 5">Jena</strain>
    </source>
</reference>
<feature type="compositionally biased region" description="Basic and acidic residues" evidence="2">
    <location>
        <begin position="215"/>
        <end position="248"/>
    </location>
</feature>